<evidence type="ECO:0000256" key="1">
    <source>
        <dbReference type="SAM" id="Phobius"/>
    </source>
</evidence>
<dbReference type="RefSeq" id="WP_171832698.1">
    <property type="nucleotide sequence ID" value="NZ_CP053708.1"/>
</dbReference>
<reference evidence="2 3" key="1">
    <citation type="journal article" date="2014" name="World J. Microbiol. Biotechnol.">
        <title>Biodiversity and physiological characteristics of Antarctic and Arctic lichens-associated bacteria.</title>
        <authorList>
            <person name="Lee Y.M."/>
            <person name="Kim E.H."/>
            <person name="Lee H.K."/>
            <person name="Hong S.G."/>
        </authorList>
    </citation>
    <scope>NUCLEOTIDE SEQUENCE [LARGE SCALE GENOMIC DNA]</scope>
    <source>
        <strain evidence="2 3">PAMC 26569</strain>
    </source>
</reference>
<dbReference type="KEGG" id="lck:HN018_00545"/>
<keyword evidence="1" id="KW-1133">Transmembrane helix</keyword>
<evidence type="ECO:0000313" key="2">
    <source>
        <dbReference type="EMBL" id="QKE88740.1"/>
    </source>
</evidence>
<name>A0A6M8HE92_9PROT</name>
<gene>
    <name evidence="2" type="ORF">HN018_00545</name>
</gene>
<proteinExistence type="predicted"/>
<organism evidence="2 3">
    <name type="scientific">Lichenicola cladoniae</name>
    <dbReference type="NCBI Taxonomy" id="1484109"/>
    <lineage>
        <taxon>Bacteria</taxon>
        <taxon>Pseudomonadati</taxon>
        <taxon>Pseudomonadota</taxon>
        <taxon>Alphaproteobacteria</taxon>
        <taxon>Acetobacterales</taxon>
        <taxon>Acetobacteraceae</taxon>
        <taxon>Lichenicola</taxon>
    </lineage>
</organism>
<accession>A0A6M8HE92</accession>
<feature type="transmembrane region" description="Helical" evidence="1">
    <location>
        <begin position="37"/>
        <end position="56"/>
    </location>
</feature>
<keyword evidence="1" id="KW-0812">Transmembrane</keyword>
<keyword evidence="1" id="KW-0472">Membrane</keyword>
<dbReference type="Proteomes" id="UP000500767">
    <property type="component" value="Chromosome"/>
</dbReference>
<dbReference type="EMBL" id="CP053708">
    <property type="protein sequence ID" value="QKE88740.1"/>
    <property type="molecule type" value="Genomic_DNA"/>
</dbReference>
<evidence type="ECO:0000313" key="3">
    <source>
        <dbReference type="Proteomes" id="UP000500767"/>
    </source>
</evidence>
<protein>
    <submittedName>
        <fullName evidence="2">Uncharacterized protein</fullName>
    </submittedName>
</protein>
<dbReference type="AlphaFoldDB" id="A0A6M8HE92"/>
<sequence>MTTTSIIDGLHTRLATVQVARSTNPLPSEHLTATADLAIRASLALMPFSAIVWLFVAH</sequence>
<keyword evidence="3" id="KW-1185">Reference proteome</keyword>